<keyword evidence="3" id="KW-1185">Reference proteome</keyword>
<evidence type="ECO:0000313" key="2">
    <source>
        <dbReference type="EMBL" id="MBA8957563.1"/>
    </source>
</evidence>
<feature type="signal peptide" evidence="1">
    <location>
        <begin position="1"/>
        <end position="28"/>
    </location>
</feature>
<gene>
    <name evidence="2" type="ORF">HNR61_009256</name>
</gene>
<keyword evidence="1" id="KW-0732">Signal</keyword>
<evidence type="ECO:0000256" key="1">
    <source>
        <dbReference type="SAM" id="SignalP"/>
    </source>
</evidence>
<dbReference type="EMBL" id="JACJIA010000025">
    <property type="protein sequence ID" value="MBA8957563.1"/>
    <property type="molecule type" value="Genomic_DNA"/>
</dbReference>
<reference evidence="2 3" key="1">
    <citation type="submission" date="2020-08" db="EMBL/GenBank/DDBJ databases">
        <title>Genomic Encyclopedia of Type Strains, Phase IV (KMG-IV): sequencing the most valuable type-strain genomes for metagenomic binning, comparative biology and taxonomic classification.</title>
        <authorList>
            <person name="Goeker M."/>
        </authorList>
    </citation>
    <scope>NUCLEOTIDE SEQUENCE [LARGE SCALE GENOMIC DNA]</scope>
    <source>
        <strain evidence="2 3">DSM 44197</strain>
    </source>
</reference>
<evidence type="ECO:0008006" key="4">
    <source>
        <dbReference type="Google" id="ProtNLM"/>
    </source>
</evidence>
<sequence length="136" mass="14535">MRMMTRAAFVTLVSAPALTLALATPGNAAVSQITVAPAGSVGALAASCPANAVCMWNGVNFRGTKITVRNVPGTCWHYTKGYRFPVKSLITGRDRAISSMRAKINCRGTASVSYRKNVRVPDVGYGKYGFPMVSFR</sequence>
<dbReference type="RefSeq" id="WP_067824996.1">
    <property type="nucleotide sequence ID" value="NZ_BAAALP010000061.1"/>
</dbReference>
<accession>A0A7W3M0F1</accession>
<dbReference type="Proteomes" id="UP000572680">
    <property type="component" value="Unassembled WGS sequence"/>
</dbReference>
<dbReference type="AlphaFoldDB" id="A0A7W3M0F1"/>
<organism evidence="2 3">
    <name type="scientific">Actinomadura namibiensis</name>
    <dbReference type="NCBI Taxonomy" id="182080"/>
    <lineage>
        <taxon>Bacteria</taxon>
        <taxon>Bacillati</taxon>
        <taxon>Actinomycetota</taxon>
        <taxon>Actinomycetes</taxon>
        <taxon>Streptosporangiales</taxon>
        <taxon>Thermomonosporaceae</taxon>
        <taxon>Actinomadura</taxon>
    </lineage>
</organism>
<proteinExistence type="predicted"/>
<protein>
    <recommendedName>
        <fullName evidence="4">Peptidase inhibitor family I36</fullName>
    </recommendedName>
</protein>
<evidence type="ECO:0000313" key="3">
    <source>
        <dbReference type="Proteomes" id="UP000572680"/>
    </source>
</evidence>
<name>A0A7W3M0F1_ACTNM</name>
<dbReference type="Pfam" id="PF03995">
    <property type="entry name" value="Inhibitor_I36"/>
    <property type="match status" value="1"/>
</dbReference>
<feature type="chain" id="PRO_5039042162" description="Peptidase inhibitor family I36" evidence="1">
    <location>
        <begin position="29"/>
        <end position="136"/>
    </location>
</feature>
<comment type="caution">
    <text evidence="2">The sequence shown here is derived from an EMBL/GenBank/DDBJ whole genome shotgun (WGS) entry which is preliminary data.</text>
</comment>